<gene>
    <name evidence="1" type="ORF">S01H1_17965</name>
</gene>
<accession>X0S5T2</accession>
<protein>
    <submittedName>
        <fullName evidence="1">Uncharacterized protein</fullName>
    </submittedName>
</protein>
<name>X0S5T2_9ZZZZ</name>
<organism evidence="1">
    <name type="scientific">marine sediment metagenome</name>
    <dbReference type="NCBI Taxonomy" id="412755"/>
    <lineage>
        <taxon>unclassified sequences</taxon>
        <taxon>metagenomes</taxon>
        <taxon>ecological metagenomes</taxon>
    </lineage>
</organism>
<evidence type="ECO:0000313" key="1">
    <source>
        <dbReference type="EMBL" id="GAF76423.1"/>
    </source>
</evidence>
<proteinExistence type="predicted"/>
<dbReference type="EMBL" id="BARS01009563">
    <property type="protein sequence ID" value="GAF76423.1"/>
    <property type="molecule type" value="Genomic_DNA"/>
</dbReference>
<sequence length="181" mass="21836">MRKGMSIDKWLSKKDSKEEEMRREKAFKNLSEGEVKELKKKKIRNIVEKGDQKSGESLENDKFMQEILEFKEWLNQRTYLKGDIDKIETWIKNLYSTIKNEAEYKSKLMNSNEKRSLIEDYKKIPPKFLDEKTRIAINKKIHGINRTNSDNYYLRKLKSNLKEKLKEAEYYEFLDKLIKIL</sequence>
<dbReference type="AlphaFoldDB" id="X0S5T2"/>
<comment type="caution">
    <text evidence="1">The sequence shown here is derived from an EMBL/GenBank/DDBJ whole genome shotgun (WGS) entry which is preliminary data.</text>
</comment>
<reference evidence="1" key="1">
    <citation type="journal article" date="2014" name="Front. Microbiol.">
        <title>High frequency of phylogenetically diverse reductive dehalogenase-homologous genes in deep subseafloor sedimentary metagenomes.</title>
        <authorList>
            <person name="Kawai M."/>
            <person name="Futagami T."/>
            <person name="Toyoda A."/>
            <person name="Takaki Y."/>
            <person name="Nishi S."/>
            <person name="Hori S."/>
            <person name="Arai W."/>
            <person name="Tsubouchi T."/>
            <person name="Morono Y."/>
            <person name="Uchiyama I."/>
            <person name="Ito T."/>
            <person name="Fujiyama A."/>
            <person name="Inagaki F."/>
            <person name="Takami H."/>
        </authorList>
    </citation>
    <scope>NUCLEOTIDE SEQUENCE</scope>
    <source>
        <strain evidence="1">Expedition CK06-06</strain>
    </source>
</reference>